<dbReference type="InterPro" id="IPR050428">
    <property type="entry name" value="TCS_sensor_his_kinase"/>
</dbReference>
<evidence type="ECO:0000256" key="4">
    <source>
        <dbReference type="ARBA" id="ARBA00022679"/>
    </source>
</evidence>
<dbReference type="PANTHER" id="PTHR45436:SF5">
    <property type="entry name" value="SENSOR HISTIDINE KINASE TRCS"/>
    <property type="match status" value="1"/>
</dbReference>
<keyword evidence="10" id="KW-1185">Reference proteome</keyword>
<dbReference type="EMBL" id="FOYL01000001">
    <property type="protein sequence ID" value="SFQ99656.1"/>
    <property type="molecule type" value="Genomic_DNA"/>
</dbReference>
<feature type="transmembrane region" description="Helical" evidence="7">
    <location>
        <begin position="313"/>
        <end position="335"/>
    </location>
</feature>
<dbReference type="STRING" id="84724.SAMN04488564_101902"/>
<dbReference type="GO" id="GO:0000160">
    <property type="term" value="P:phosphorelay signal transduction system"/>
    <property type="evidence" value="ECO:0007669"/>
    <property type="project" value="TreeGrafter"/>
</dbReference>
<dbReference type="InterPro" id="IPR003594">
    <property type="entry name" value="HATPase_dom"/>
</dbReference>
<feature type="compositionally biased region" description="Basic and acidic residues" evidence="6">
    <location>
        <begin position="794"/>
        <end position="803"/>
    </location>
</feature>
<gene>
    <name evidence="9" type="ORF">SAMN04488564_101902</name>
</gene>
<evidence type="ECO:0000313" key="10">
    <source>
        <dbReference type="Proteomes" id="UP000198583"/>
    </source>
</evidence>
<evidence type="ECO:0000256" key="5">
    <source>
        <dbReference type="ARBA" id="ARBA00022777"/>
    </source>
</evidence>
<dbReference type="EC" id="2.7.13.3" evidence="2"/>
<keyword evidence="5 9" id="KW-0418">Kinase</keyword>
<dbReference type="Pfam" id="PF02518">
    <property type="entry name" value="HATPase_c"/>
    <property type="match status" value="1"/>
</dbReference>
<evidence type="ECO:0000256" key="6">
    <source>
        <dbReference type="SAM" id="MobiDB-lite"/>
    </source>
</evidence>
<dbReference type="InterPro" id="IPR013587">
    <property type="entry name" value="Nitrate/nitrite_sensing"/>
</dbReference>
<evidence type="ECO:0000256" key="1">
    <source>
        <dbReference type="ARBA" id="ARBA00000085"/>
    </source>
</evidence>
<feature type="transmembrane region" description="Helical" evidence="7">
    <location>
        <begin position="21"/>
        <end position="42"/>
    </location>
</feature>
<keyword evidence="7" id="KW-1133">Transmembrane helix</keyword>
<evidence type="ECO:0000313" key="9">
    <source>
        <dbReference type="EMBL" id="SFQ99656.1"/>
    </source>
</evidence>
<feature type="domain" description="Histidine kinase/HSP90-like ATPase" evidence="8">
    <location>
        <begin position="526"/>
        <end position="638"/>
    </location>
</feature>
<dbReference type="PANTHER" id="PTHR45436">
    <property type="entry name" value="SENSOR HISTIDINE KINASE YKOH"/>
    <property type="match status" value="1"/>
</dbReference>
<evidence type="ECO:0000256" key="7">
    <source>
        <dbReference type="SAM" id="Phobius"/>
    </source>
</evidence>
<evidence type="ECO:0000256" key="2">
    <source>
        <dbReference type="ARBA" id="ARBA00012438"/>
    </source>
</evidence>
<evidence type="ECO:0000256" key="3">
    <source>
        <dbReference type="ARBA" id="ARBA00022553"/>
    </source>
</evidence>
<reference evidence="10" key="1">
    <citation type="submission" date="2016-10" db="EMBL/GenBank/DDBJ databases">
        <authorList>
            <person name="Varghese N."/>
            <person name="Submissions S."/>
        </authorList>
    </citation>
    <scope>NUCLEOTIDE SEQUENCE [LARGE SCALE GENOMIC DNA]</scope>
    <source>
        <strain evidence="10">DSM 44232</strain>
    </source>
</reference>
<comment type="catalytic activity">
    <reaction evidence="1">
        <text>ATP + protein L-histidine = ADP + protein N-phospho-L-histidine.</text>
        <dbReference type="EC" id="2.7.13.3"/>
    </reaction>
</comment>
<proteinExistence type="predicted"/>
<keyword evidence="3" id="KW-0597">Phosphoprotein</keyword>
<dbReference type="Gene3D" id="3.30.565.10">
    <property type="entry name" value="Histidine kinase-like ATPase, C-terminal domain"/>
    <property type="match status" value="1"/>
</dbReference>
<keyword evidence="4" id="KW-0808">Transferase</keyword>
<protein>
    <recommendedName>
        <fullName evidence="2">histidine kinase</fullName>
        <ecNumber evidence="2">2.7.13.3</ecNumber>
    </recommendedName>
</protein>
<dbReference type="SMART" id="SM00387">
    <property type="entry name" value="HATPase_c"/>
    <property type="match status" value="1"/>
</dbReference>
<dbReference type="Proteomes" id="UP000198583">
    <property type="component" value="Unassembled WGS sequence"/>
</dbReference>
<dbReference type="InterPro" id="IPR036890">
    <property type="entry name" value="HATPase_C_sf"/>
</dbReference>
<dbReference type="OrthoDB" id="3502710at2"/>
<keyword evidence="7" id="KW-0472">Membrane</keyword>
<feature type="region of interest" description="Disordered" evidence="6">
    <location>
        <begin position="663"/>
        <end position="824"/>
    </location>
</feature>
<sequence length="824" mass="90517">MKLKNVPETNYKTIRSRLTGVVVVPSVVLLAMWALFSSYTVFEGLYLQLVASGARDASIPAVQSFASLQKERELSMTSLSRTGSSTSALLKQQQDTDKDVEKMKSAFAELASQAPQEIVDGINKLNGLLDQLPDQRERLESGNASKDEIYRYYNSVLDAGGSLFGTQARIVPDAETVQGALGALQYFQASDAMSRSSSVAAGALASGKFTPDEHREFANLVGAYHFTLNVIEPTALPDVREHFKRLTGSAPYQQLVTIENRLLQNAERPVAQQVTLADYENATRAVSTELTTMVQEQSTGAVNIAMANGKDKFTTVLIGSLIALIAVIAGIFVAVRVSNRLVNKALIVRLIALKSDSLKLAHERLPSIVERLREGKHVDVAAEVPALDYGNDEIGQVADAFNAAQYTAVAAAVKESQTREGVNRVFLDIARRNQGLVHRQLKILDKLEREEENPDHLDAFFQLDHLATRARRNAENLIILTGEQPGRQWRKPVRMLDVVRAAVAETEQYARVKVNPVPEVALVGAAVADTIHLIAELVDNATSFSSPRSQVEIHSSEVPQGLVIEIEDHGLGIKPEDRELHNKMLEAPPDFEAMRLRGESRLGLFVVARLAARRHIHVELRDCPSGGTIALVLIPSELIVGEAGAVDPADSVQMPKPTFRQQALQQASRSPEALGAAVPMQGDLTREPRPGDPRPGERPTETFHLDEFWAGRAVGNDLSPGPERDLDSSSGQIELPREDRLAGVWPTDDPGEGEETTRQNARPELPRRRRQQHLVPQLANDEPRPMPELAEFNPEERAERTRDGMSAFQQGTRNARQADDVVEP</sequence>
<dbReference type="Pfam" id="PF08376">
    <property type="entry name" value="NIT"/>
    <property type="match status" value="1"/>
</dbReference>
<accession>A0A1I6D2C5</accession>
<dbReference type="GO" id="GO:0005886">
    <property type="term" value="C:plasma membrane"/>
    <property type="evidence" value="ECO:0007669"/>
    <property type="project" value="TreeGrafter"/>
</dbReference>
<evidence type="ECO:0000259" key="8">
    <source>
        <dbReference type="SMART" id="SM00387"/>
    </source>
</evidence>
<dbReference type="GO" id="GO:0004673">
    <property type="term" value="F:protein histidine kinase activity"/>
    <property type="evidence" value="ECO:0007669"/>
    <property type="project" value="UniProtKB-EC"/>
</dbReference>
<feature type="compositionally biased region" description="Basic and acidic residues" evidence="6">
    <location>
        <begin position="684"/>
        <end position="709"/>
    </location>
</feature>
<dbReference type="AlphaFoldDB" id="A0A1I6D2C5"/>
<dbReference type="SUPFAM" id="SSF55874">
    <property type="entry name" value="ATPase domain of HSP90 chaperone/DNA topoisomerase II/histidine kinase"/>
    <property type="match status" value="1"/>
</dbReference>
<name>A0A1I6D2C5_9PSEU</name>
<keyword evidence="7" id="KW-0812">Transmembrane</keyword>
<organism evidence="9 10">
    <name type="scientific">Lentzea waywayandensis</name>
    <dbReference type="NCBI Taxonomy" id="84724"/>
    <lineage>
        <taxon>Bacteria</taxon>
        <taxon>Bacillati</taxon>
        <taxon>Actinomycetota</taxon>
        <taxon>Actinomycetes</taxon>
        <taxon>Pseudonocardiales</taxon>
        <taxon>Pseudonocardiaceae</taxon>
        <taxon>Lentzea</taxon>
    </lineage>
</organism>